<dbReference type="SUPFAM" id="SSF58038">
    <property type="entry name" value="SNARE fusion complex"/>
    <property type="match status" value="1"/>
</dbReference>
<dbReference type="Gene3D" id="1.20.5.110">
    <property type="match status" value="1"/>
</dbReference>
<dbReference type="PIRSF" id="PIRSF005409">
    <property type="entry name" value="Synaptobrevin_euk"/>
    <property type="match status" value="1"/>
</dbReference>
<dbReference type="InterPro" id="IPR042855">
    <property type="entry name" value="V_SNARE_CC"/>
</dbReference>
<feature type="domain" description="V-SNARE coiled-coil homology" evidence="3">
    <location>
        <begin position="17"/>
        <end position="77"/>
    </location>
</feature>
<evidence type="ECO:0000259" key="3">
    <source>
        <dbReference type="PROSITE" id="PS50892"/>
    </source>
</evidence>
<evidence type="ECO:0000256" key="1">
    <source>
        <dbReference type="PROSITE-ProRule" id="PRU00290"/>
    </source>
</evidence>
<proteinExistence type="predicted"/>
<evidence type="ECO:0000256" key="2">
    <source>
        <dbReference type="SAM" id="Phobius"/>
    </source>
</evidence>
<keyword evidence="2" id="KW-0812">Transmembrane</keyword>
<dbReference type="AlphaFoldDB" id="A0A7R9DFK7"/>
<reference evidence="4" key="1">
    <citation type="submission" date="2020-11" db="EMBL/GenBank/DDBJ databases">
        <authorList>
            <person name="Tran Van P."/>
        </authorList>
    </citation>
    <scope>NUCLEOTIDE SEQUENCE</scope>
</reference>
<keyword evidence="2" id="KW-0472">Membrane</keyword>
<dbReference type="PANTHER" id="PTHR45701">
    <property type="entry name" value="SYNAPTOBREVIN FAMILY MEMBER"/>
    <property type="match status" value="1"/>
</dbReference>
<organism evidence="4">
    <name type="scientific">Timema cristinae</name>
    <name type="common">Walking stick</name>
    <dbReference type="NCBI Taxonomy" id="61476"/>
    <lineage>
        <taxon>Eukaryota</taxon>
        <taxon>Metazoa</taxon>
        <taxon>Ecdysozoa</taxon>
        <taxon>Arthropoda</taxon>
        <taxon>Hexapoda</taxon>
        <taxon>Insecta</taxon>
        <taxon>Pterygota</taxon>
        <taxon>Neoptera</taxon>
        <taxon>Polyneoptera</taxon>
        <taxon>Phasmatodea</taxon>
        <taxon>Timematodea</taxon>
        <taxon>Timematoidea</taxon>
        <taxon>Timematidae</taxon>
        <taxon>Timema</taxon>
    </lineage>
</organism>
<dbReference type="PRINTS" id="PR00219">
    <property type="entry name" value="SYNAPTOBREVN"/>
</dbReference>
<dbReference type="GO" id="GO:0016192">
    <property type="term" value="P:vesicle-mediated transport"/>
    <property type="evidence" value="ECO:0007669"/>
    <property type="project" value="InterPro"/>
</dbReference>
<dbReference type="EMBL" id="OC322806">
    <property type="protein sequence ID" value="CAD7412328.1"/>
    <property type="molecule type" value="Genomic_DNA"/>
</dbReference>
<evidence type="ECO:0000313" key="4">
    <source>
        <dbReference type="EMBL" id="CAD7412328.1"/>
    </source>
</evidence>
<protein>
    <recommendedName>
        <fullName evidence="3">V-SNARE coiled-coil homology domain-containing protein</fullName>
    </recommendedName>
</protein>
<gene>
    <name evidence="4" type="ORF">TCEB3V08_LOCUS11334</name>
</gene>
<dbReference type="PROSITE" id="PS50892">
    <property type="entry name" value="V_SNARE"/>
    <property type="match status" value="1"/>
</dbReference>
<dbReference type="InterPro" id="IPR001388">
    <property type="entry name" value="Synaptobrevin-like"/>
</dbReference>
<name>A0A7R9DFK7_TIMCR</name>
<dbReference type="InterPro" id="IPR016444">
    <property type="entry name" value="Synaptobrevin/VAMP"/>
</dbReference>
<dbReference type="GO" id="GO:0016020">
    <property type="term" value="C:membrane"/>
    <property type="evidence" value="ECO:0007669"/>
    <property type="project" value="InterPro"/>
</dbReference>
<keyword evidence="2" id="KW-1133">Transmembrane helix</keyword>
<feature type="transmembrane region" description="Helical" evidence="2">
    <location>
        <begin position="83"/>
        <end position="104"/>
    </location>
</feature>
<accession>A0A7R9DFK7</accession>
<dbReference type="Pfam" id="PF00957">
    <property type="entry name" value="Synaptobrevin"/>
    <property type="match status" value="1"/>
</dbReference>
<keyword evidence="1" id="KW-0175">Coiled coil</keyword>
<sequence length="111" mass="12502">MADNGSEFEPPLGTWLRIISVRGQIAEVTDTMRSNVNKILERGDRLEDLQDASERLNTASVDFQSAANRMRRRAWIQHMKTRAILGGIVALVLICLIVPIIVYYTSSEKTV</sequence>